<dbReference type="GO" id="GO:0003729">
    <property type="term" value="F:mRNA binding"/>
    <property type="evidence" value="ECO:0007669"/>
    <property type="project" value="TreeGrafter"/>
</dbReference>
<dbReference type="Pfam" id="PF02854">
    <property type="entry name" value="MIF4G"/>
    <property type="match status" value="1"/>
</dbReference>
<dbReference type="GO" id="GO:0005846">
    <property type="term" value="C:nuclear cap binding complex"/>
    <property type="evidence" value="ECO:0007669"/>
    <property type="project" value="InterPro"/>
</dbReference>
<sequence>MSSWKTLLLRIGDKCPEYSPSSDFKDHVETCYGVLRRELEPSSNDILPLLLQCAEQLPHKIPFYATVIGLLNLENEDFVRKVVEKTQTNFQDALYSGNCIKIRILMRFLTSMMCSKVIQPSSLVVVFETLLSAAATTVDEEKGNPAWQAQADFYITCILSCLPWGGAELTEQVPEEIERVIVGIEAYLSIRSRASESGLSFFEDDGESEKTNNDKVHFYAKYYLFSEGKLLLL</sequence>
<dbReference type="InterPro" id="IPR003890">
    <property type="entry name" value="MIF4G-like_typ-3"/>
</dbReference>
<dbReference type="AlphaFoldDB" id="W9RRG6"/>
<dbReference type="GO" id="GO:0000339">
    <property type="term" value="F:RNA cap binding"/>
    <property type="evidence" value="ECO:0007669"/>
    <property type="project" value="InterPro"/>
</dbReference>
<protein>
    <submittedName>
        <fullName evidence="2">Nuclear cap-binding protein subunit 1</fullName>
    </submittedName>
</protein>
<feature type="domain" description="MIF4G" evidence="1">
    <location>
        <begin position="8"/>
        <end position="213"/>
    </location>
</feature>
<reference evidence="3" key="1">
    <citation type="submission" date="2013-01" db="EMBL/GenBank/DDBJ databases">
        <title>Draft Genome Sequence of a Mulberry Tree, Morus notabilis C.K. Schneid.</title>
        <authorList>
            <person name="He N."/>
            <person name="Zhao S."/>
        </authorList>
    </citation>
    <scope>NUCLEOTIDE SEQUENCE</scope>
</reference>
<dbReference type="GO" id="GO:0006406">
    <property type="term" value="P:mRNA export from nucleus"/>
    <property type="evidence" value="ECO:0007669"/>
    <property type="project" value="InterPro"/>
</dbReference>
<dbReference type="EMBL" id="KE345484">
    <property type="protein sequence ID" value="EXC04605.1"/>
    <property type="molecule type" value="Genomic_DNA"/>
</dbReference>
<dbReference type="GO" id="GO:0000184">
    <property type="term" value="P:nuclear-transcribed mRNA catabolic process, nonsense-mediated decay"/>
    <property type="evidence" value="ECO:0007669"/>
    <property type="project" value="TreeGrafter"/>
</dbReference>
<name>W9RRG6_9ROSA</name>
<accession>W9RRG6</accession>
<dbReference type="SMART" id="SM00543">
    <property type="entry name" value="MIF4G"/>
    <property type="match status" value="1"/>
</dbReference>
<dbReference type="STRING" id="981085.W9RRG6"/>
<dbReference type="GO" id="GO:0005634">
    <property type="term" value="C:nucleus"/>
    <property type="evidence" value="ECO:0007669"/>
    <property type="project" value="TreeGrafter"/>
</dbReference>
<evidence type="ECO:0000313" key="3">
    <source>
        <dbReference type="Proteomes" id="UP000030645"/>
    </source>
</evidence>
<dbReference type="eggNOG" id="KOG1104">
    <property type="taxonomic scope" value="Eukaryota"/>
</dbReference>
<dbReference type="KEGG" id="mnt:21386712"/>
<dbReference type="PANTHER" id="PTHR12412:SF2">
    <property type="entry name" value="NUCLEAR CAP-BINDING PROTEIN SUBUNIT 1"/>
    <property type="match status" value="1"/>
</dbReference>
<dbReference type="InterPro" id="IPR027159">
    <property type="entry name" value="CBP80"/>
</dbReference>
<evidence type="ECO:0000259" key="1">
    <source>
        <dbReference type="SMART" id="SM00543"/>
    </source>
</evidence>
<organism evidence="2 3">
    <name type="scientific">Morus notabilis</name>
    <dbReference type="NCBI Taxonomy" id="981085"/>
    <lineage>
        <taxon>Eukaryota</taxon>
        <taxon>Viridiplantae</taxon>
        <taxon>Streptophyta</taxon>
        <taxon>Embryophyta</taxon>
        <taxon>Tracheophyta</taxon>
        <taxon>Spermatophyta</taxon>
        <taxon>Magnoliopsida</taxon>
        <taxon>eudicotyledons</taxon>
        <taxon>Gunneridae</taxon>
        <taxon>Pentapetalae</taxon>
        <taxon>rosids</taxon>
        <taxon>fabids</taxon>
        <taxon>Rosales</taxon>
        <taxon>Moraceae</taxon>
        <taxon>Moreae</taxon>
        <taxon>Morus</taxon>
    </lineage>
</organism>
<dbReference type="PANTHER" id="PTHR12412">
    <property type="entry name" value="CAP BINDING PROTEIN"/>
    <property type="match status" value="1"/>
</dbReference>
<dbReference type="Proteomes" id="UP000030645">
    <property type="component" value="Unassembled WGS sequence"/>
</dbReference>
<dbReference type="OrthoDB" id="10252707at2759"/>
<evidence type="ECO:0000313" key="2">
    <source>
        <dbReference type="EMBL" id="EXC04605.1"/>
    </source>
</evidence>
<proteinExistence type="predicted"/>
<dbReference type="Gene3D" id="1.25.40.180">
    <property type="match status" value="1"/>
</dbReference>
<dbReference type="SUPFAM" id="SSF48371">
    <property type="entry name" value="ARM repeat"/>
    <property type="match status" value="1"/>
</dbReference>
<dbReference type="InterPro" id="IPR016024">
    <property type="entry name" value="ARM-type_fold"/>
</dbReference>
<gene>
    <name evidence="2" type="ORF">L484_003168</name>
</gene>
<keyword evidence="3" id="KW-1185">Reference proteome</keyword>